<evidence type="ECO:0000256" key="16">
    <source>
        <dbReference type="ARBA" id="ARBA00081330"/>
    </source>
</evidence>
<dbReference type="FunFam" id="3.40.630.10:FF:000040">
    <property type="entry name" value="zinc carboxypeptidase"/>
    <property type="match status" value="1"/>
</dbReference>
<keyword evidence="15" id="KW-1015">Disulfide bond</keyword>
<dbReference type="PROSITE" id="PS52035">
    <property type="entry name" value="PEPTIDASE_M14"/>
    <property type="match status" value="1"/>
</dbReference>
<evidence type="ECO:0000256" key="8">
    <source>
        <dbReference type="ARBA" id="ARBA00022723"/>
    </source>
</evidence>
<evidence type="ECO:0000256" key="19">
    <source>
        <dbReference type="SAM" id="MobiDB-lite"/>
    </source>
</evidence>
<evidence type="ECO:0000256" key="7">
    <source>
        <dbReference type="ARBA" id="ARBA00022670"/>
    </source>
</evidence>
<dbReference type="CDD" id="cd03860">
    <property type="entry name" value="M14_CP_A-B_like"/>
    <property type="match status" value="1"/>
</dbReference>
<evidence type="ECO:0000256" key="20">
    <source>
        <dbReference type="SAM" id="SignalP"/>
    </source>
</evidence>
<dbReference type="PROSITE" id="PS00132">
    <property type="entry name" value="CARBOXYPEPT_ZN_1"/>
    <property type="match status" value="1"/>
</dbReference>
<feature type="chain" id="PRO_5041903032" description="Carboxypeptidase M14A" evidence="20">
    <location>
        <begin position="19"/>
        <end position="516"/>
    </location>
</feature>
<accession>A0AAD4H6B7</accession>
<evidence type="ECO:0000313" key="23">
    <source>
        <dbReference type="Proteomes" id="UP001194580"/>
    </source>
</evidence>
<proteinExistence type="inferred from homology"/>
<dbReference type="GO" id="GO:0006508">
    <property type="term" value="P:proteolysis"/>
    <property type="evidence" value="ECO:0007669"/>
    <property type="project" value="UniProtKB-KW"/>
</dbReference>
<dbReference type="GO" id="GO:0008270">
    <property type="term" value="F:zinc ion binding"/>
    <property type="evidence" value="ECO:0007669"/>
    <property type="project" value="InterPro"/>
</dbReference>
<evidence type="ECO:0000256" key="17">
    <source>
        <dbReference type="PROSITE-ProRule" id="PRU01379"/>
    </source>
</evidence>
<keyword evidence="8" id="KW-0479">Metal-binding</keyword>
<sequence>MRLLTIPVALALSVLCTAYPQPLRQGNAQQQLAFDSFRPESHNNDNNNINNGYARFDDQQVLRVEVSSMEELKKLEATVEDKNLDLWSNLRIGTVDVRIPSSEIAAFKVAIPFPSTVMIPNLQDLLPEQAPALTIQSSSQGWNYTDDSFWQSYHDLATLNNFTESMVQQFPELVKRTSMGFTYEGREVFGMTIHGYKRAEQLEALEALEDSVEELVEDVEELVEEASSWLSWLFGSSSSSKSSKPKIAKKPSKPKKHPKAIVIHGGQHAREWIGPAVVSYIAKELILGYGNSKKITRLVDQFEFTIVPVLNVDGYAYTWEHNRMWRKNRQPTSIPFCPGIDPNRNWGYKFATGGSSANPCSDAYHGPEAFAAKEPKMIADYVLQKENVVGYIDFHSYSQLWMTPFGADCSKIPKDDEDIMEAGMGAAKALKDVHGKKFAVGSVCKIIYQASGGSLDWTYAEGGVKYSYAVELRDTGRHGFLLPEDEILPSSEETFAGVLHLANFIRKREKQWRYWV</sequence>
<dbReference type="PANTHER" id="PTHR11705:SF143">
    <property type="entry name" value="SLL0236 PROTEIN"/>
    <property type="match status" value="1"/>
</dbReference>
<dbReference type="PRINTS" id="PR00765">
    <property type="entry name" value="CRBOXYPTASEA"/>
</dbReference>
<evidence type="ECO:0000313" key="22">
    <source>
        <dbReference type="EMBL" id="KAG0274240.1"/>
    </source>
</evidence>
<keyword evidence="14" id="KW-0865">Zymogen</keyword>
<dbReference type="GO" id="GO:0005615">
    <property type="term" value="C:extracellular space"/>
    <property type="evidence" value="ECO:0007669"/>
    <property type="project" value="TreeGrafter"/>
</dbReference>
<evidence type="ECO:0000256" key="14">
    <source>
        <dbReference type="ARBA" id="ARBA00023145"/>
    </source>
</evidence>
<keyword evidence="11" id="KW-0862">Zinc</keyword>
<keyword evidence="7" id="KW-0645">Protease</keyword>
<evidence type="ECO:0000256" key="5">
    <source>
        <dbReference type="ARBA" id="ARBA00022525"/>
    </source>
</evidence>
<dbReference type="InterPro" id="IPR036990">
    <property type="entry name" value="M14A-like_propep"/>
</dbReference>
<evidence type="ECO:0000256" key="10">
    <source>
        <dbReference type="ARBA" id="ARBA00022801"/>
    </source>
</evidence>
<keyword evidence="23" id="KW-1185">Reference proteome</keyword>
<dbReference type="SUPFAM" id="SSF54897">
    <property type="entry name" value="Protease propeptides/inhibitors"/>
    <property type="match status" value="1"/>
</dbReference>
<keyword evidence="13" id="KW-0482">Metalloprotease</keyword>
<keyword evidence="12" id="KW-0843">Virulence</keyword>
<evidence type="ECO:0000256" key="6">
    <source>
        <dbReference type="ARBA" id="ARBA00022645"/>
    </source>
</evidence>
<evidence type="ECO:0000256" key="2">
    <source>
        <dbReference type="ARBA" id="ARBA00003091"/>
    </source>
</evidence>
<dbReference type="InterPro" id="IPR003146">
    <property type="entry name" value="M14A_act_pep"/>
</dbReference>
<dbReference type="GO" id="GO:0004181">
    <property type="term" value="F:metallocarboxypeptidase activity"/>
    <property type="evidence" value="ECO:0007669"/>
    <property type="project" value="InterPro"/>
</dbReference>
<comment type="caution">
    <text evidence="22">The sequence shown here is derived from an EMBL/GenBank/DDBJ whole genome shotgun (WGS) entry which is preliminary data.</text>
</comment>
<organism evidence="22 23">
    <name type="scientific">Linnemannia exigua</name>
    <dbReference type="NCBI Taxonomy" id="604196"/>
    <lineage>
        <taxon>Eukaryota</taxon>
        <taxon>Fungi</taxon>
        <taxon>Fungi incertae sedis</taxon>
        <taxon>Mucoromycota</taxon>
        <taxon>Mortierellomycotina</taxon>
        <taxon>Mortierellomycetes</taxon>
        <taxon>Mortierellales</taxon>
        <taxon>Mortierellaceae</taxon>
        <taxon>Linnemannia</taxon>
    </lineage>
</organism>
<evidence type="ECO:0000256" key="12">
    <source>
        <dbReference type="ARBA" id="ARBA00023026"/>
    </source>
</evidence>
<keyword evidence="5" id="KW-0964">Secreted</keyword>
<comment type="cofactor">
    <cofactor evidence="1">
        <name>Zn(2+)</name>
        <dbReference type="ChEBI" id="CHEBI:29105"/>
    </cofactor>
</comment>
<gene>
    <name evidence="22" type="primary">CPA4_1</name>
    <name evidence="22" type="ORF">BGZ95_009978</name>
</gene>
<comment type="subcellular location">
    <subcellularLocation>
        <location evidence="3">Secreted</location>
    </subcellularLocation>
</comment>
<evidence type="ECO:0000259" key="21">
    <source>
        <dbReference type="PROSITE" id="PS52035"/>
    </source>
</evidence>
<comment type="function">
    <text evidence="2">Extracellular metalloprotease that contributes to pathogenicity.</text>
</comment>
<keyword evidence="18" id="KW-0175">Coiled coil</keyword>
<feature type="region of interest" description="Disordered" evidence="19">
    <location>
        <begin position="235"/>
        <end position="258"/>
    </location>
</feature>
<evidence type="ECO:0000256" key="15">
    <source>
        <dbReference type="ARBA" id="ARBA00023157"/>
    </source>
</evidence>
<keyword evidence="6 22" id="KW-0121">Carboxypeptidase</keyword>
<keyword evidence="9 20" id="KW-0732">Signal</keyword>
<dbReference type="Pfam" id="PF02244">
    <property type="entry name" value="Propep_M14"/>
    <property type="match status" value="1"/>
</dbReference>
<dbReference type="InterPro" id="IPR057246">
    <property type="entry name" value="CARBOXYPEPT_ZN_1"/>
</dbReference>
<dbReference type="SUPFAM" id="SSF53187">
    <property type="entry name" value="Zn-dependent exopeptidases"/>
    <property type="match status" value="1"/>
</dbReference>
<dbReference type="InterPro" id="IPR000834">
    <property type="entry name" value="Peptidase_M14"/>
</dbReference>
<evidence type="ECO:0000256" key="9">
    <source>
        <dbReference type="ARBA" id="ARBA00022729"/>
    </source>
</evidence>
<dbReference type="Pfam" id="PF00246">
    <property type="entry name" value="Peptidase_M14"/>
    <property type="match status" value="1"/>
</dbReference>
<evidence type="ECO:0000256" key="18">
    <source>
        <dbReference type="SAM" id="Coils"/>
    </source>
</evidence>
<evidence type="ECO:0000256" key="3">
    <source>
        <dbReference type="ARBA" id="ARBA00004613"/>
    </source>
</evidence>
<evidence type="ECO:0000256" key="11">
    <source>
        <dbReference type="ARBA" id="ARBA00022833"/>
    </source>
</evidence>
<dbReference type="AlphaFoldDB" id="A0AAD4H6B7"/>
<evidence type="ECO:0000256" key="4">
    <source>
        <dbReference type="ARBA" id="ARBA00005988"/>
    </source>
</evidence>
<dbReference type="PANTHER" id="PTHR11705">
    <property type="entry name" value="PROTEASE FAMILY M14 CARBOXYPEPTIDASE A,B"/>
    <property type="match status" value="1"/>
</dbReference>
<feature type="active site" description="Proton donor/acceptor" evidence="17">
    <location>
        <position position="471"/>
    </location>
</feature>
<feature type="coiled-coil region" evidence="18">
    <location>
        <begin position="198"/>
        <end position="225"/>
    </location>
</feature>
<feature type="domain" description="Peptidase M14" evidence="21">
    <location>
        <begin position="152"/>
        <end position="505"/>
    </location>
</feature>
<evidence type="ECO:0000256" key="13">
    <source>
        <dbReference type="ARBA" id="ARBA00023049"/>
    </source>
</evidence>
<reference evidence="22" key="1">
    <citation type="journal article" date="2020" name="Fungal Divers.">
        <title>Resolving the Mortierellaceae phylogeny through synthesis of multi-gene phylogenetics and phylogenomics.</title>
        <authorList>
            <person name="Vandepol N."/>
            <person name="Liber J."/>
            <person name="Desiro A."/>
            <person name="Na H."/>
            <person name="Kennedy M."/>
            <person name="Barry K."/>
            <person name="Grigoriev I.V."/>
            <person name="Miller A.N."/>
            <person name="O'Donnell K."/>
            <person name="Stajich J.E."/>
            <person name="Bonito G."/>
        </authorList>
    </citation>
    <scope>NUCLEOTIDE SEQUENCE</scope>
    <source>
        <strain evidence="22">NRRL 28262</strain>
    </source>
</reference>
<comment type="similarity">
    <text evidence="4 17">Belongs to the peptidase M14 family.</text>
</comment>
<name>A0AAD4H6B7_9FUNG</name>
<feature type="compositionally biased region" description="Basic residues" evidence="19">
    <location>
        <begin position="243"/>
        <end position="258"/>
    </location>
</feature>
<evidence type="ECO:0000256" key="1">
    <source>
        <dbReference type="ARBA" id="ARBA00001947"/>
    </source>
</evidence>
<dbReference type="Gene3D" id="3.30.70.340">
    <property type="entry name" value="Metallocarboxypeptidase-like"/>
    <property type="match status" value="1"/>
</dbReference>
<dbReference type="EMBL" id="JAAAIL010000631">
    <property type="protein sequence ID" value="KAG0274240.1"/>
    <property type="molecule type" value="Genomic_DNA"/>
</dbReference>
<keyword evidence="10" id="KW-0378">Hydrolase</keyword>
<dbReference type="Proteomes" id="UP001194580">
    <property type="component" value="Unassembled WGS sequence"/>
</dbReference>
<protein>
    <recommendedName>
        <fullName evidence="16">Carboxypeptidase M14A</fullName>
    </recommendedName>
</protein>
<dbReference type="Gene3D" id="3.40.630.10">
    <property type="entry name" value="Zn peptidases"/>
    <property type="match status" value="1"/>
</dbReference>
<feature type="signal peptide" evidence="20">
    <location>
        <begin position="1"/>
        <end position="18"/>
    </location>
</feature>
<dbReference type="SMART" id="SM00631">
    <property type="entry name" value="Zn_pept"/>
    <property type="match status" value="1"/>
</dbReference>